<dbReference type="EMBL" id="JAODUO010000103">
    <property type="protein sequence ID" value="KAK2189546.1"/>
    <property type="molecule type" value="Genomic_DNA"/>
</dbReference>
<gene>
    <name evidence="3" type="ORF">NP493_103g06016</name>
</gene>
<name>A0AAD9P7S7_RIDPI</name>
<evidence type="ECO:0000313" key="3">
    <source>
        <dbReference type="EMBL" id="KAK2189546.1"/>
    </source>
</evidence>
<dbReference type="Pfam" id="PF00079">
    <property type="entry name" value="Serpin"/>
    <property type="match status" value="1"/>
</dbReference>
<dbReference type="PANTHER" id="PTHR11461:SF211">
    <property type="entry name" value="GH10112P-RELATED"/>
    <property type="match status" value="1"/>
</dbReference>
<protein>
    <recommendedName>
        <fullName evidence="2">Serpin domain-containing protein</fullName>
    </recommendedName>
</protein>
<dbReference type="InterPro" id="IPR023796">
    <property type="entry name" value="Serpin_dom"/>
</dbReference>
<feature type="domain" description="Serpin" evidence="2">
    <location>
        <begin position="1"/>
        <end position="102"/>
    </location>
</feature>
<accession>A0AAD9P7S7</accession>
<evidence type="ECO:0000259" key="2">
    <source>
        <dbReference type="Pfam" id="PF00079"/>
    </source>
</evidence>
<dbReference type="GO" id="GO:0005615">
    <property type="term" value="C:extracellular space"/>
    <property type="evidence" value="ECO:0007669"/>
    <property type="project" value="InterPro"/>
</dbReference>
<comment type="caution">
    <text evidence="3">The sequence shown here is derived from an EMBL/GenBank/DDBJ whole genome shotgun (WGS) entry which is preliminary data.</text>
</comment>
<dbReference type="InterPro" id="IPR042185">
    <property type="entry name" value="Serpin_sf_2"/>
</dbReference>
<evidence type="ECO:0000256" key="1">
    <source>
        <dbReference type="ARBA" id="ARBA00009500"/>
    </source>
</evidence>
<dbReference type="PANTHER" id="PTHR11461">
    <property type="entry name" value="SERINE PROTEASE INHIBITOR, SERPIN"/>
    <property type="match status" value="1"/>
</dbReference>
<reference evidence="3" key="1">
    <citation type="journal article" date="2023" name="Mol. Biol. Evol.">
        <title>Third-Generation Sequencing Reveals the Adaptive Role of the Epigenome in Three Deep-Sea Polychaetes.</title>
        <authorList>
            <person name="Perez M."/>
            <person name="Aroh O."/>
            <person name="Sun Y."/>
            <person name="Lan Y."/>
            <person name="Juniper S.K."/>
            <person name="Young C.R."/>
            <person name="Angers B."/>
            <person name="Qian P.Y."/>
        </authorList>
    </citation>
    <scope>NUCLEOTIDE SEQUENCE</scope>
    <source>
        <strain evidence="3">R07B-5</strain>
    </source>
</reference>
<dbReference type="GO" id="GO:0004867">
    <property type="term" value="F:serine-type endopeptidase inhibitor activity"/>
    <property type="evidence" value="ECO:0007669"/>
    <property type="project" value="InterPro"/>
</dbReference>
<dbReference type="Gene3D" id="2.30.39.10">
    <property type="entry name" value="Alpha-1-antitrypsin, domain 1"/>
    <property type="match status" value="1"/>
</dbReference>
<comment type="similarity">
    <text evidence="1">Belongs to the serpin family.</text>
</comment>
<dbReference type="AlphaFoldDB" id="A0AAD9P7S7"/>
<proteinExistence type="inferred from homology"/>
<dbReference type="InterPro" id="IPR036186">
    <property type="entry name" value="Serpin_sf"/>
</dbReference>
<dbReference type="SUPFAM" id="SSF56574">
    <property type="entry name" value="Serpins"/>
    <property type="match status" value="1"/>
</dbReference>
<organism evidence="3 4">
    <name type="scientific">Ridgeia piscesae</name>
    <name type="common">Tubeworm</name>
    <dbReference type="NCBI Taxonomy" id="27915"/>
    <lineage>
        <taxon>Eukaryota</taxon>
        <taxon>Metazoa</taxon>
        <taxon>Spiralia</taxon>
        <taxon>Lophotrochozoa</taxon>
        <taxon>Annelida</taxon>
        <taxon>Polychaeta</taxon>
        <taxon>Sedentaria</taxon>
        <taxon>Canalipalpata</taxon>
        <taxon>Sabellida</taxon>
        <taxon>Siboglinidae</taxon>
        <taxon>Ridgeia</taxon>
    </lineage>
</organism>
<sequence>MMHMTVPLPYSWNSSLKCKILGLPYKSKRFAMYVSLPNKSNGLTSLERKTNYRSVTSALDRLQTEQIDVSFPKFEITPGIRLRNTLRAMGGRAFNTRDFATTTSGFRQKW</sequence>
<dbReference type="Proteomes" id="UP001209878">
    <property type="component" value="Unassembled WGS sequence"/>
</dbReference>
<keyword evidence="4" id="KW-1185">Reference proteome</keyword>
<evidence type="ECO:0000313" key="4">
    <source>
        <dbReference type="Proteomes" id="UP001209878"/>
    </source>
</evidence>
<dbReference type="InterPro" id="IPR000215">
    <property type="entry name" value="Serpin_fam"/>
</dbReference>